<evidence type="ECO:0008006" key="4">
    <source>
        <dbReference type="Google" id="ProtNLM"/>
    </source>
</evidence>
<evidence type="ECO:0000256" key="1">
    <source>
        <dbReference type="SAM" id="MobiDB-lite"/>
    </source>
</evidence>
<evidence type="ECO:0000313" key="2">
    <source>
        <dbReference type="EMBL" id="KAK0402093.1"/>
    </source>
</evidence>
<dbReference type="PANTHER" id="PTHR34348:SF1">
    <property type="entry name" value="SURFEIT LOCUS PROTEIN 2"/>
    <property type="match status" value="1"/>
</dbReference>
<proteinExistence type="predicted"/>
<sequence length="214" mass="24477">MDKAVQKILKEYPCFEEGVHNKLHCTLTGHDVLPKKEALQQYIDSSKFQRAWGVNEIMKEYSEWFEDLGKGRYGCKVTKKVVAAEPEDLRRHVTGPKFIKGLPKFKEQQALAEAKAKERALRKGIPMSDDETMEDEEAIVSDEQGEEEEEEVESEYPELDNTAATENSVEEDSYDFSVMDTEVDNGETAPKKKKTSMKRKKSSTKTSFKKKRVA</sequence>
<dbReference type="InterPro" id="IPR008833">
    <property type="entry name" value="Surf2"/>
</dbReference>
<gene>
    <name evidence="2" type="ORF">QR680_016141</name>
</gene>
<accession>A0AA39LLY3</accession>
<dbReference type="Proteomes" id="UP001175271">
    <property type="component" value="Unassembled WGS sequence"/>
</dbReference>
<dbReference type="EMBL" id="JAUCMV010000004">
    <property type="protein sequence ID" value="KAK0402093.1"/>
    <property type="molecule type" value="Genomic_DNA"/>
</dbReference>
<comment type="caution">
    <text evidence="2">The sequence shown here is derived from an EMBL/GenBank/DDBJ whole genome shotgun (WGS) entry which is preliminary data.</text>
</comment>
<dbReference type="Pfam" id="PF05477">
    <property type="entry name" value="SURF2"/>
    <property type="match status" value="1"/>
</dbReference>
<dbReference type="AlphaFoldDB" id="A0AA39LLY3"/>
<evidence type="ECO:0000313" key="3">
    <source>
        <dbReference type="Proteomes" id="UP001175271"/>
    </source>
</evidence>
<protein>
    <recommendedName>
        <fullName evidence="4">Surfeit locus protein 2</fullName>
    </recommendedName>
</protein>
<feature type="region of interest" description="Disordered" evidence="1">
    <location>
        <begin position="117"/>
        <end position="214"/>
    </location>
</feature>
<feature type="compositionally biased region" description="Basic residues" evidence="1">
    <location>
        <begin position="191"/>
        <end position="214"/>
    </location>
</feature>
<dbReference type="PANTHER" id="PTHR34348">
    <property type="entry name" value="SURFEIT LOCUS PROTEIN 2"/>
    <property type="match status" value="1"/>
</dbReference>
<feature type="compositionally biased region" description="Acidic residues" evidence="1">
    <location>
        <begin position="128"/>
        <end position="158"/>
    </location>
</feature>
<name>A0AA39LLY3_9BILA</name>
<organism evidence="2 3">
    <name type="scientific">Steinernema hermaphroditum</name>
    <dbReference type="NCBI Taxonomy" id="289476"/>
    <lineage>
        <taxon>Eukaryota</taxon>
        <taxon>Metazoa</taxon>
        <taxon>Ecdysozoa</taxon>
        <taxon>Nematoda</taxon>
        <taxon>Chromadorea</taxon>
        <taxon>Rhabditida</taxon>
        <taxon>Tylenchina</taxon>
        <taxon>Panagrolaimomorpha</taxon>
        <taxon>Strongyloidoidea</taxon>
        <taxon>Steinernematidae</taxon>
        <taxon>Steinernema</taxon>
    </lineage>
</organism>
<keyword evidence="3" id="KW-1185">Reference proteome</keyword>
<reference evidence="2" key="1">
    <citation type="submission" date="2023-06" db="EMBL/GenBank/DDBJ databases">
        <title>Genomic analysis of the entomopathogenic nematode Steinernema hermaphroditum.</title>
        <authorList>
            <person name="Schwarz E.M."/>
            <person name="Heppert J.K."/>
            <person name="Baniya A."/>
            <person name="Schwartz H.T."/>
            <person name="Tan C.-H."/>
            <person name="Antoshechkin I."/>
            <person name="Sternberg P.W."/>
            <person name="Goodrich-Blair H."/>
            <person name="Dillman A.R."/>
        </authorList>
    </citation>
    <scope>NUCLEOTIDE SEQUENCE</scope>
    <source>
        <strain evidence="2">PS9179</strain>
        <tissue evidence="2">Whole animal</tissue>
    </source>
</reference>